<dbReference type="SUPFAM" id="SSF49785">
    <property type="entry name" value="Galactose-binding domain-like"/>
    <property type="match status" value="1"/>
</dbReference>
<comment type="similarity">
    <text evidence="4">Belongs to the RING-Cys relay (RCR) family.</text>
</comment>
<feature type="region of interest" description="Disordered" evidence="15">
    <location>
        <begin position="2507"/>
        <end position="2528"/>
    </location>
</feature>
<dbReference type="InterPro" id="IPR001841">
    <property type="entry name" value="Znf_RING"/>
</dbReference>
<dbReference type="Pfam" id="PF13540">
    <property type="entry name" value="RCC1_2"/>
    <property type="match status" value="1"/>
</dbReference>
<dbReference type="Pfam" id="PF00415">
    <property type="entry name" value="RCC1"/>
    <property type="match status" value="1"/>
</dbReference>
<keyword evidence="6" id="KW-0808">Transferase</keyword>
<evidence type="ECO:0000313" key="20">
    <source>
        <dbReference type="Proteomes" id="UP000031036"/>
    </source>
</evidence>
<dbReference type="InterPro" id="IPR009091">
    <property type="entry name" value="RCC1/BLIP-II"/>
</dbReference>
<dbReference type="Pfam" id="PF08005">
    <property type="entry name" value="PHR"/>
    <property type="match status" value="2"/>
</dbReference>
<evidence type="ECO:0000256" key="12">
    <source>
        <dbReference type="ARBA" id="ARBA00023273"/>
    </source>
</evidence>
<feature type="repeat" description="RCC1" evidence="14">
    <location>
        <begin position="863"/>
        <end position="914"/>
    </location>
</feature>
<dbReference type="GO" id="GO:0099174">
    <property type="term" value="P:regulation of presynapse organization"/>
    <property type="evidence" value="ECO:0007669"/>
    <property type="project" value="UniProtKB-ARBA"/>
</dbReference>
<keyword evidence="7" id="KW-0479">Metal-binding</keyword>
<dbReference type="InterPro" id="IPR038648">
    <property type="entry name" value="PHR_sf"/>
</dbReference>
<dbReference type="OrthoDB" id="636773at2759"/>
<dbReference type="Gene3D" id="2.60.120.820">
    <property type="entry name" value="PHR domain"/>
    <property type="match status" value="2"/>
</dbReference>
<feature type="repeat" description="RCC1" evidence="14">
    <location>
        <begin position="785"/>
        <end position="862"/>
    </location>
</feature>
<organism evidence="19 20">
    <name type="scientific">Toxocara canis</name>
    <name type="common">Canine roundworm</name>
    <dbReference type="NCBI Taxonomy" id="6265"/>
    <lineage>
        <taxon>Eukaryota</taxon>
        <taxon>Metazoa</taxon>
        <taxon>Ecdysozoa</taxon>
        <taxon>Nematoda</taxon>
        <taxon>Chromadorea</taxon>
        <taxon>Rhabditida</taxon>
        <taxon>Spirurina</taxon>
        <taxon>Ascaridomorpha</taxon>
        <taxon>Ascaridoidea</taxon>
        <taxon>Toxocaridae</taxon>
        <taxon>Toxocara</taxon>
    </lineage>
</organism>
<feature type="domain" description="DOC" evidence="18">
    <location>
        <begin position="3103"/>
        <end position="3280"/>
    </location>
</feature>
<evidence type="ECO:0000256" key="1">
    <source>
        <dbReference type="ARBA" id="ARBA00000333"/>
    </source>
</evidence>
<feature type="compositionally biased region" description="Low complexity" evidence="15">
    <location>
        <begin position="2509"/>
        <end position="2520"/>
    </location>
</feature>
<dbReference type="STRING" id="6265.A0A0B2VLW1"/>
<dbReference type="SUPFAM" id="SSF50985">
    <property type="entry name" value="RCC1/BLIP-II"/>
    <property type="match status" value="1"/>
</dbReference>
<protein>
    <recommendedName>
        <fullName evidence="5">RCR-type E3 ubiquitin transferase</fullName>
        <ecNumber evidence="5">2.3.2.33</ecNumber>
    </recommendedName>
</protein>
<dbReference type="Gene3D" id="2.130.10.30">
    <property type="entry name" value="Regulator of chromosome condensation 1/beta-lactamase-inhibitor protein II"/>
    <property type="match status" value="2"/>
</dbReference>
<dbReference type="GO" id="GO:0008582">
    <property type="term" value="P:regulation of synaptic assembly at neuromuscular junction"/>
    <property type="evidence" value="ECO:0007669"/>
    <property type="project" value="TreeGrafter"/>
</dbReference>
<dbReference type="SMART" id="SM01197">
    <property type="entry name" value="FANCL_C"/>
    <property type="match status" value="1"/>
</dbReference>
<comment type="subcellular location">
    <subcellularLocation>
        <location evidence="2">Cell projection</location>
        <location evidence="2">Axon</location>
    </subcellularLocation>
</comment>
<dbReference type="EMBL" id="JPKZ01001364">
    <property type="protein sequence ID" value="KHN82422.1"/>
    <property type="molecule type" value="Genomic_DNA"/>
</dbReference>
<dbReference type="GO" id="GO:0030424">
    <property type="term" value="C:axon"/>
    <property type="evidence" value="ECO:0007669"/>
    <property type="project" value="UniProtKB-SubCell"/>
</dbReference>
<evidence type="ECO:0000313" key="19">
    <source>
        <dbReference type="EMBL" id="KHN82422.1"/>
    </source>
</evidence>
<dbReference type="CDD" id="cd16463">
    <property type="entry name" value="RING-H2_PHR"/>
    <property type="match status" value="1"/>
</dbReference>
<name>A0A0B2VLW1_TOXCA</name>
<dbReference type="InterPro" id="IPR000315">
    <property type="entry name" value="Znf_B-box"/>
</dbReference>
<comment type="pathway">
    <text evidence="3">Protein modification; protein ubiquitination.</text>
</comment>
<keyword evidence="20" id="KW-1185">Reference proteome</keyword>
<comment type="catalytic activity">
    <reaction evidence="1">
        <text>[E2 ubiquitin-conjugating enzyme]-S-ubiquitinyl-L-cysteine + [acceptor protein]-L-threonine = [E2 ubiquitin-conjugating enzyme]-L-cysteine + [acceptor protein]-3-O-ubiquitinyl-L-threonine.</text>
        <dbReference type="EC" id="2.3.2.33"/>
    </reaction>
</comment>
<sequence>MSYFLRNLNPFAGLTSTESTSDVSPRRTQSKSAKEALESRATSSQFAQLIRHCAKLPPRGHILRFANARRPSFLSSTDLDGEPDEIPHRRVVVIGPDGEGANRGFEAASLDIAACLKVVAAPSSFGAAAIARAIVLRYAPLLKMTLPSSSSNELEEVKIPDIDVNTGNFDSDRNQAASSGTQIVALGLKCMFSVLNELNRRDPELCSEALASLLHLIQHMPAEALSNESYASIQSMHHILRQLRNEGSAEVSSKATSCMVGLAVAFGMPEFLLSSAASLFCDKVKSEAESSAAQVVTIPTNHHRLAILIQRIVARRSDDPGIVGDWWTHCLSEHSVLSSFDARIPNDISPETPDDRRLTGAIASDGAYVYILNCYGLFKYGTGLAETIAGKRYASNTMLKANKGSWLAMCNDSLYLRRRQSSRMWVIDVDTLREIGEIMLHTSAIVGTLITDGYAFYQANIDEQWHFTITPLDDSFTPVTDTKQTQKYRLAELGYIAVGESHPIPHELPLSLPRSLQAQASDLQMGREIALLLARTGKVYYAGNGARVGLQDTGCSWMELVLPEAIVSLSAGTDTETIVLRSGSGHVWIAGLGPETLGQGSPATGRFQRQEAGSTAAKLRKLQTANRRKCVAVAVSSGCIAYVTDNGKAYVCGRHAMQCHPETGHILGLDNVHLASIALGKTHAAAVTRHGHLYTWGLNNLNQCGRAESSCSQPRGGVVNDEMAHSSSRAAQVDGDEYTEFCAPTEHMWVKDFASICVKCGKCSARGARCTSARISQENQAPKKGTVCACGEGETCCLRCGLCRTCGEQNHDEASQSDGDRLGTPQRAMLPPARLVLQKTLPDVKISSVSCGNYHTVVLAADRQVFSFGSNCHGQLGVGHSRRCTGPQKVELPTNVQVVQIAAGANHSILRTADGAVITFGAHRQGQLAREGEDRNWNATPAFVPGYGRAYGMVATWIGASGDTTFIHSQKQIFSSDIISNCQIVSNKDAVLIFPNQVGKEYVAIRRKFNRFYQHSLGPAGLYMSWCLEPKYNLMWAFNAAEMRVQSLCDSVALRSDEVVAFTTSASANNDLIAKEISFLRAPEFTIPVEPESQLSTLQMAINVLCTTYAVTMLGTTLSTEDKRIELDRRASIMAAGNGCGLMNGFARVNRFDGYGGGWGYSAHSVEAIQFRASRDIRLLGIGLFGGRGEYIAKLKLFRLVGAEFDEQSVELIAESDEMLFECAPREKAHLMFPRAVVAKANHWHVICAQVNGPSSDCGASGRANVIAEDGVQFFFRNSRMSNNGTDVNVGQIPELLYVSEANAAPSASVGNRDDGPECTDASYCERISMAIRMQSLLSVTPVTISALFRILDWAIERAIITEERNNSESAWTRERATAVAIVALRMTCFYVRCLYSTSTEGMNDERKEPPSEFADLIVQFASIMNALFELANERILTEDLTRWALLEEAVRTYVSCSRVLLPSSQLAVERLALLMSTPNREWSLAALLTALCHQEYILPVLLCSEREVTPALSAFPELVHKMTERAQKKGTGGKQRLTSLQNVLRFLFEIAFSQHNSEPRSSGARLKSAAHTLIVAIARELVIPKDSTLDGPPILQSPSRFRRTVAHPNWDMTRGAADAIALRVDISGVILHGIGVYCAHHGQQYNYVCEVLMNSGDAAHEQWNLLEKISGILSANQFDTCQREIAMLRLTKAVRLQSGVTYAIRLTVEGGKTFCGEGGVGTVRLCNGARMHFQPCSLSQNGTSLARGQIPFVLYSIKENDTDIVQQIADYEQLSKWFLLLIRMLSAKLSDLIAAGSLGPSDRALCSNIAGFAMVFLESNPRRALDVVSTLDDLLPMVSSANGEKLAEERGQSLTRSMNVSEGPRNVQVVVECQHPYTPCSIHSQVVGFDKSVQFMSLQFNEECRTAQADDILWVYIGVDHECYVPIGRYFGSRDWPDRMLLVPGNSLWFVLETSTGSEDILQKQMYGYRCTVTGYLSTEKDSNLILEQELTWICASACRLLVQIPSDPAVLNSISMIEEEIHDIVQKHGSLLRKGLNLSHVPTVNEVLKRSLPSAPLTPDLKFLREFVAGSSSTVAGFLAKWMMNEPVVDVHSSQLYMPDEETRVGIASQISLVPRDQYGRLALCAAMNVEVTVRSGIASEHSSSAYGSQLSKNTPAGTPNTLPTLQQLLQEPYRPVYMNKARYMAITMMTTYSKYSFEELRLAYFKDAILKESIKMRQRPDGSFGGEWTPKQSGAYRIECRVDGFQLAQSYVIEVRDDSEIRAAHLRRSENQLRANKRRVAHLSRARFAVCDHKVMSKGVRIRATPALNALQIGVIPRGCTVSYLEEVENSDGVWLRLTDETTAMHCETQFQTQAWCLQYSKHLNRHFLSLLSEDAAEGNESDRYSQPTSNAITSLSPTKTNVRSQQAALINEQLDGTSILMDADETYVIQSSKPVALHESPSIDAISTECIDATVEPEVKADGWLHNKYGVWVRLPEHQHKFALAQDLSGNCLLHRKSSVTQRYSNGNSGEGSPNGHRPVAQIPPCSRKEQPIKALRPSIADCCRTVFAAFLWHERLVKDAMACSTYLKFHPELHRMLFGQDRMDLIAPTPLYPLTQLWQEISNTVQTSIEQHLILPSPPAVRHFSLRPISDNINSAHQSSASHKEDLCELCEEWHPAPVTTHMRMAHAGCGSHSGGHGYNSSGKYTTGWSGNCGDGGRPSAAWYLMCAACRAKHLKQTPSGHQQERNRRWREFRMSAAACDMSPEAVIKQNAMFLLELNSSVEGDSKDTSTSTSGWTINLFPQATMTPPTLRSACAQAGNGLSSHIFSGTDRNSRSFMRTLSHASDPGPKQSVVHLAVAAGNPLASNAKVGSSPLTCAYPANAADFASALRRRMTEDYERRQSVEIVHSPSVALKSLLNNSQQMSAHGGAHSPATVSASRRRPVLAFVTERHDLDSIREAMATAVARATFFSHSFRVWNWLLKLVSAESSVSDILWQYLATLSSYAPLWKWRSEDVRLATSLRLLPHPWRVCFLAGPVAAKMVQQMHSFLYTIAVILQSNGVDPSLRCLCFRTWTFQLTAHEQDLLILICNVLATVGGVLSDPSSDQSWNLDDSEGKCTRSILGGRHNDDKHHPDVRDMDDITALTRFEASSRQAMVVCLTDGSSETFWESGEEDKNRPRTLTVHCDNECVNATLLAVYIDNIRDEGYRTCSLMVTATDSDGIRRKLHSEALEHQYIGWVKCCLAGVNCVQVIFKGNDASVRVRQMRVFGFKMGTGLLSSPEEQKRSPLRPSPSHQLLFSTTQVDAFALFQAIAAQAFSDEFSHEENGTLREQVLELLFSRVQLQPLQTYVCSQMVSALEREVASLREKTKRNYSYACGLMVMLVKICGSRQGLEVFSMRNNLLITLSELLLFAPQVVQCQVVETIERLSRLFSPASLDCSKFIHNLLAVIAKVVSLQIRDKTTHSLMSATLSSQATDAPVHWRVDRLISMDIGRLAKQFLSDVSPFHPQFPSSFSILSFMNLRSQATDAPVHWRVDRLISMDIGRLAKQFLSDVSHGSINEQWMLSVRAELANQVMNLARLNAGESSSSDRIAIAAQGSSEPGMLTPSRLHILKSGKFWLSIAALSLLKEAQWLELSSMWQSLQANKDREPEPLCDNHDDGRTLAQIYCEVCKCSLCRECFTVLHLNKRNRTHEVQIVGSASGCPQVDIHEGCTRFRLPNLLVLFHSSTLNGMVEFSMSDSRGLFPVNVSSSRNLLSSQTSSSYQTPNNVAIRCRFCANQLKGDAQIIGGVCEHEECVLLASSACNKMLSCGHLCGGILDENICMPCLNCHRPEARQDADDLCVICFTDRLGGAPCIQLACGHVFHYRCLKLILEKRWNGPRIIFRFMQCPLCKQQIEHPALNDLLVPLKALYDDVASKARLRLEYDGLLQCPAITSENSEFYSDPEAYAMDRYMYVLCFKCGKAYFGGESRCQQALDNSQYNPEELLCGGCSDVVGAQVCGRHGVDYLEYKCRFCCSVAVYFCFGTTHFCAACHDDFQRLMCLPKQLLPKCPAGPKAVQMEGEGCPLRLQHPPTGEEFAMGCGICRNLSTF</sequence>
<evidence type="ECO:0000256" key="10">
    <source>
        <dbReference type="ARBA" id="ARBA00022786"/>
    </source>
</evidence>
<keyword evidence="9 13" id="KW-0863">Zinc-finger</keyword>
<gene>
    <name evidence="19" type="primary">rpm-1</name>
    <name evidence="19" type="ORF">Tcan_06202</name>
</gene>
<dbReference type="InterPro" id="IPR012983">
    <property type="entry name" value="PHR"/>
</dbReference>
<dbReference type="PROSITE" id="PS50012">
    <property type="entry name" value="RCC1_3"/>
    <property type="match status" value="2"/>
</dbReference>
<proteinExistence type="inferred from homology"/>
<dbReference type="Proteomes" id="UP000031036">
    <property type="component" value="Unassembled WGS sequence"/>
</dbReference>
<keyword evidence="12" id="KW-0966">Cell projection</keyword>
<dbReference type="GO" id="GO:0008270">
    <property type="term" value="F:zinc ion binding"/>
    <property type="evidence" value="ECO:0007669"/>
    <property type="project" value="UniProtKB-KW"/>
</dbReference>
<evidence type="ECO:0000256" key="5">
    <source>
        <dbReference type="ARBA" id="ARBA00012249"/>
    </source>
</evidence>
<dbReference type="SUPFAM" id="SSF57850">
    <property type="entry name" value="RING/U-box"/>
    <property type="match status" value="1"/>
</dbReference>
<dbReference type="PANTHER" id="PTHR45943">
    <property type="entry name" value="E3 UBIQUITIN-PROTEIN LIGASE MYCBP2"/>
    <property type="match status" value="1"/>
</dbReference>
<evidence type="ECO:0000256" key="15">
    <source>
        <dbReference type="SAM" id="MobiDB-lite"/>
    </source>
</evidence>
<dbReference type="PROSITE" id="PS51284">
    <property type="entry name" value="DOC"/>
    <property type="match status" value="1"/>
</dbReference>
<dbReference type="GO" id="GO:0007411">
    <property type="term" value="P:axon guidance"/>
    <property type="evidence" value="ECO:0007669"/>
    <property type="project" value="TreeGrafter"/>
</dbReference>
<dbReference type="GO" id="GO:0005634">
    <property type="term" value="C:nucleus"/>
    <property type="evidence" value="ECO:0007669"/>
    <property type="project" value="TreeGrafter"/>
</dbReference>
<dbReference type="SMART" id="SM00336">
    <property type="entry name" value="BBOX"/>
    <property type="match status" value="1"/>
</dbReference>
<dbReference type="GO" id="GO:0016567">
    <property type="term" value="P:protein ubiquitination"/>
    <property type="evidence" value="ECO:0007669"/>
    <property type="project" value="UniProtKB-UniPathway"/>
</dbReference>
<dbReference type="Gene3D" id="3.30.40.10">
    <property type="entry name" value="Zinc/RING finger domain, C3HC4 (zinc finger)"/>
    <property type="match status" value="1"/>
</dbReference>
<evidence type="ECO:0000259" key="17">
    <source>
        <dbReference type="PROSITE" id="PS50119"/>
    </source>
</evidence>
<feature type="domain" description="B box-type" evidence="17">
    <location>
        <begin position="3636"/>
        <end position="3684"/>
    </location>
</feature>
<feature type="domain" description="RING-type" evidence="16">
    <location>
        <begin position="3829"/>
        <end position="3880"/>
    </location>
</feature>
<dbReference type="PROSITE" id="PS00626">
    <property type="entry name" value="RCC1_2"/>
    <property type="match status" value="1"/>
</dbReference>
<keyword evidence="11" id="KW-0862">Zinc</keyword>
<keyword evidence="10" id="KW-0833">Ubl conjugation pathway</keyword>
<evidence type="ECO:0000256" key="9">
    <source>
        <dbReference type="ARBA" id="ARBA00022771"/>
    </source>
</evidence>
<dbReference type="InterPro" id="IPR013083">
    <property type="entry name" value="Znf_RING/FYVE/PHD"/>
</dbReference>
<dbReference type="GO" id="GO:0061630">
    <property type="term" value="F:ubiquitin protein ligase activity"/>
    <property type="evidence" value="ECO:0007669"/>
    <property type="project" value="UniProtKB-EC"/>
</dbReference>
<dbReference type="CDD" id="cd19799">
    <property type="entry name" value="Bbox2_MYCBP2"/>
    <property type="match status" value="1"/>
</dbReference>
<dbReference type="Gene3D" id="2.60.120.260">
    <property type="entry name" value="Galactose-binding domain-like"/>
    <property type="match status" value="1"/>
</dbReference>
<dbReference type="OMA" id="MAHPGCG"/>
<dbReference type="FunFam" id="3.30.40.10:FF:000078">
    <property type="entry name" value="E3 ubiquitin-protein ligase MYCBP2 isoform X1"/>
    <property type="match status" value="1"/>
</dbReference>
<evidence type="ECO:0000259" key="16">
    <source>
        <dbReference type="PROSITE" id="PS50089"/>
    </source>
</evidence>
<dbReference type="PROSITE" id="PS50089">
    <property type="entry name" value="ZF_RING_2"/>
    <property type="match status" value="1"/>
</dbReference>
<evidence type="ECO:0000256" key="13">
    <source>
        <dbReference type="PROSITE-ProRule" id="PRU00024"/>
    </source>
</evidence>
<evidence type="ECO:0000259" key="18">
    <source>
        <dbReference type="PROSITE" id="PS51284"/>
    </source>
</evidence>
<comment type="caution">
    <text evidence="19">The sequence shown here is derived from an EMBL/GenBank/DDBJ whole genome shotgun (WGS) entry which is preliminary data.</text>
</comment>
<evidence type="ECO:0000256" key="4">
    <source>
        <dbReference type="ARBA" id="ARBA00005415"/>
    </source>
</evidence>
<dbReference type="PANTHER" id="PTHR45943:SF1">
    <property type="entry name" value="E3 UBIQUITIN-PROTEIN LIGASE MYCBP2"/>
    <property type="match status" value="1"/>
</dbReference>
<dbReference type="UniPathway" id="UPA00143"/>
<evidence type="ECO:0000256" key="2">
    <source>
        <dbReference type="ARBA" id="ARBA00004489"/>
    </source>
</evidence>
<evidence type="ECO:0000256" key="8">
    <source>
        <dbReference type="ARBA" id="ARBA00022737"/>
    </source>
</evidence>
<evidence type="ECO:0000256" key="6">
    <source>
        <dbReference type="ARBA" id="ARBA00022679"/>
    </source>
</evidence>
<dbReference type="InterPro" id="IPR000408">
    <property type="entry name" value="Reg_chr_condens"/>
</dbReference>
<evidence type="ECO:0000256" key="11">
    <source>
        <dbReference type="ARBA" id="ARBA00022833"/>
    </source>
</evidence>
<reference evidence="19 20" key="1">
    <citation type="submission" date="2014-11" db="EMBL/GenBank/DDBJ databases">
        <title>Genetic blueprint of the zoonotic pathogen Toxocara canis.</title>
        <authorList>
            <person name="Zhu X.-Q."/>
            <person name="Korhonen P.K."/>
            <person name="Cai H."/>
            <person name="Young N.D."/>
            <person name="Nejsum P."/>
            <person name="von Samson-Himmelstjerna G."/>
            <person name="Boag P.R."/>
            <person name="Tan P."/>
            <person name="Li Q."/>
            <person name="Min J."/>
            <person name="Yang Y."/>
            <person name="Wang X."/>
            <person name="Fang X."/>
            <person name="Hall R.S."/>
            <person name="Hofmann A."/>
            <person name="Sternberg P.W."/>
            <person name="Jex A.R."/>
            <person name="Gasser R.B."/>
        </authorList>
    </citation>
    <scope>NUCLEOTIDE SEQUENCE [LARGE SCALE GENOMIC DNA]</scope>
    <source>
        <strain evidence="19">PN_DK_2014</strain>
    </source>
</reference>
<dbReference type="InterPro" id="IPR004939">
    <property type="entry name" value="APC_su10/DOC_dom"/>
</dbReference>
<keyword evidence="8" id="KW-0677">Repeat</keyword>
<accession>A0A0B2VLW1</accession>
<dbReference type="GO" id="GO:0005886">
    <property type="term" value="C:plasma membrane"/>
    <property type="evidence" value="ECO:0007669"/>
    <property type="project" value="TreeGrafter"/>
</dbReference>
<dbReference type="EC" id="2.3.2.33" evidence="5"/>
<evidence type="ECO:0000256" key="14">
    <source>
        <dbReference type="PROSITE-ProRule" id="PRU00235"/>
    </source>
</evidence>
<dbReference type="PROSITE" id="PS50119">
    <property type="entry name" value="ZF_BBOX"/>
    <property type="match status" value="1"/>
</dbReference>
<dbReference type="SMART" id="SM00184">
    <property type="entry name" value="RING"/>
    <property type="match status" value="1"/>
</dbReference>
<dbReference type="SMART" id="SM01337">
    <property type="entry name" value="APC10"/>
    <property type="match status" value="1"/>
</dbReference>
<evidence type="ECO:0000256" key="3">
    <source>
        <dbReference type="ARBA" id="ARBA00004906"/>
    </source>
</evidence>
<evidence type="ECO:0000256" key="7">
    <source>
        <dbReference type="ARBA" id="ARBA00022723"/>
    </source>
</evidence>
<dbReference type="InterPro" id="IPR008979">
    <property type="entry name" value="Galactose-bd-like_sf"/>
</dbReference>